<dbReference type="InterPro" id="IPR006656">
    <property type="entry name" value="Mopterin_OxRdtase"/>
</dbReference>
<dbReference type="Gene3D" id="3.40.228.10">
    <property type="entry name" value="Dimethylsulfoxide Reductase, domain 2"/>
    <property type="match status" value="1"/>
</dbReference>
<keyword evidence="7" id="KW-0574">Periplasm</keyword>
<dbReference type="GO" id="GO:0009061">
    <property type="term" value="P:anaerobic respiration"/>
    <property type="evidence" value="ECO:0007669"/>
    <property type="project" value="TreeGrafter"/>
</dbReference>
<dbReference type="InterPro" id="IPR006311">
    <property type="entry name" value="TAT_signal"/>
</dbReference>
<dbReference type="InterPro" id="IPR009010">
    <property type="entry name" value="Asp_de-COase-like_dom_sf"/>
</dbReference>
<dbReference type="PROSITE" id="PS00490">
    <property type="entry name" value="MOLYBDOPTERIN_PROK_2"/>
    <property type="match status" value="1"/>
</dbReference>
<dbReference type="GO" id="GO:0043546">
    <property type="term" value="F:molybdopterin cofactor binding"/>
    <property type="evidence" value="ECO:0007669"/>
    <property type="project" value="InterPro"/>
</dbReference>
<keyword evidence="8" id="KW-0560">Oxidoreductase</keyword>
<dbReference type="GO" id="GO:0030288">
    <property type="term" value="C:outer membrane-bounded periplasmic space"/>
    <property type="evidence" value="ECO:0007669"/>
    <property type="project" value="TreeGrafter"/>
</dbReference>
<feature type="binding site" evidence="9">
    <location>
        <position position="163"/>
    </location>
    <ligand>
        <name>Mo-bis(molybdopterin guanine dinucleotide)</name>
        <dbReference type="ChEBI" id="CHEBI:60539"/>
    </ligand>
</feature>
<dbReference type="GO" id="GO:0050626">
    <property type="term" value="F:trimethylamine-N-oxide reductase (cytochrome c) activity"/>
    <property type="evidence" value="ECO:0007669"/>
    <property type="project" value="UniProtKB-EC"/>
</dbReference>
<dbReference type="CDD" id="cd02793">
    <property type="entry name" value="MopB_CT_DMSOR-BSOR-TMAOR"/>
    <property type="match status" value="1"/>
</dbReference>
<dbReference type="SUPFAM" id="SSF50692">
    <property type="entry name" value="ADC-like"/>
    <property type="match status" value="1"/>
</dbReference>
<gene>
    <name evidence="13" type="ORF">EV147_1469</name>
</gene>
<comment type="similarity">
    <text evidence="2">Belongs to the prokaryotic molybdopterin-containing oxidoreductase family.</text>
</comment>
<evidence type="ECO:0000313" key="14">
    <source>
        <dbReference type="Proteomes" id="UP000291078"/>
    </source>
</evidence>
<dbReference type="GO" id="GO:0030151">
    <property type="term" value="F:molybdenum ion binding"/>
    <property type="evidence" value="ECO:0007669"/>
    <property type="project" value="TreeGrafter"/>
</dbReference>
<evidence type="ECO:0000259" key="12">
    <source>
        <dbReference type="Pfam" id="PF18364"/>
    </source>
</evidence>
<dbReference type="EMBL" id="SGXM01000001">
    <property type="protein sequence ID" value="RZT42433.1"/>
    <property type="molecule type" value="Genomic_DNA"/>
</dbReference>
<feature type="binding site" evidence="9">
    <location>
        <position position="373"/>
    </location>
    <ligand>
        <name>Mo-bis(molybdopterin guanine dinucleotide)</name>
        <dbReference type="ChEBI" id="CHEBI:60539"/>
    </ligand>
</feature>
<evidence type="ECO:0000256" key="2">
    <source>
        <dbReference type="ARBA" id="ARBA00010312"/>
    </source>
</evidence>
<dbReference type="Pfam" id="PF00384">
    <property type="entry name" value="Molybdopterin"/>
    <property type="match status" value="1"/>
</dbReference>
<dbReference type="Gene3D" id="2.40.40.20">
    <property type="match status" value="1"/>
</dbReference>
<feature type="binding site" evidence="9">
    <location>
        <position position="558"/>
    </location>
    <ligand>
        <name>Mo-bis(molybdopterin guanine dinucleotide)</name>
        <dbReference type="ChEBI" id="CHEBI:60539"/>
    </ligand>
</feature>
<dbReference type="Proteomes" id="UP000291078">
    <property type="component" value="Unassembled WGS sequence"/>
</dbReference>
<feature type="binding site" evidence="9">
    <location>
        <position position="528"/>
    </location>
    <ligand>
        <name>Mo-bis(molybdopterin guanine dinucleotide)</name>
        <dbReference type="ChEBI" id="CHEBI:60539"/>
    </ligand>
</feature>
<dbReference type="RefSeq" id="WP_130390425.1">
    <property type="nucleotide sequence ID" value="NZ_SGXM01000001.1"/>
</dbReference>
<protein>
    <recommendedName>
        <fullName evidence="3">trimethylamine-N-oxide reductase</fullName>
        <ecNumber evidence="3">1.7.2.3</ecNumber>
    </recommendedName>
</protein>
<evidence type="ECO:0000256" key="6">
    <source>
        <dbReference type="ARBA" id="ARBA00022729"/>
    </source>
</evidence>
<evidence type="ECO:0000256" key="1">
    <source>
        <dbReference type="ARBA" id="ARBA00004418"/>
    </source>
</evidence>
<dbReference type="EC" id="1.7.2.3" evidence="3"/>
<keyword evidence="4 9" id="KW-0500">Molybdenum</keyword>
<dbReference type="CDD" id="cd02769">
    <property type="entry name" value="MopB_DMSOR-BSOR-TMAOR"/>
    <property type="match status" value="1"/>
</dbReference>
<evidence type="ECO:0000256" key="5">
    <source>
        <dbReference type="ARBA" id="ARBA00022723"/>
    </source>
</evidence>
<accession>A0A4Q7S803</accession>
<dbReference type="PROSITE" id="PS00932">
    <property type="entry name" value="MOLYBDOPTERIN_PROK_3"/>
    <property type="match status" value="1"/>
</dbReference>
<reference evidence="13 14" key="1">
    <citation type="journal article" date="2015" name="Stand. Genomic Sci.">
        <title>Genomic Encyclopedia of Bacterial and Archaeal Type Strains, Phase III: the genomes of soil and plant-associated and newly described type strains.</title>
        <authorList>
            <person name="Whitman W.B."/>
            <person name="Woyke T."/>
            <person name="Klenk H.P."/>
            <person name="Zhou Y."/>
            <person name="Lilburn T.G."/>
            <person name="Beck B.J."/>
            <person name="De Vos P."/>
            <person name="Vandamme P."/>
            <person name="Eisen J.A."/>
            <person name="Garrity G."/>
            <person name="Hugenholtz P."/>
            <person name="Kyrpides N.C."/>
        </authorList>
    </citation>
    <scope>NUCLEOTIDE SEQUENCE [LARGE SCALE GENOMIC DNA]</scope>
    <source>
        <strain evidence="13 14">ASC-9842</strain>
    </source>
</reference>
<evidence type="ECO:0000256" key="8">
    <source>
        <dbReference type="ARBA" id="ARBA00023002"/>
    </source>
</evidence>
<organism evidence="13 14">
    <name type="scientific">Cupriavidus agavae</name>
    <dbReference type="NCBI Taxonomy" id="1001822"/>
    <lineage>
        <taxon>Bacteria</taxon>
        <taxon>Pseudomonadati</taxon>
        <taxon>Pseudomonadota</taxon>
        <taxon>Betaproteobacteria</taxon>
        <taxon>Burkholderiales</taxon>
        <taxon>Burkholderiaceae</taxon>
        <taxon>Cupriavidus</taxon>
    </lineage>
</organism>
<dbReference type="InterPro" id="IPR006657">
    <property type="entry name" value="MoPterin_dinucl-bd_dom"/>
</dbReference>
<feature type="domain" description="Molybdopterin oxidoreductase N-terminal" evidence="12">
    <location>
        <begin position="57"/>
        <end position="97"/>
    </location>
</feature>
<evidence type="ECO:0000256" key="7">
    <source>
        <dbReference type="ARBA" id="ARBA00022764"/>
    </source>
</evidence>
<proteinExistence type="inferred from homology"/>
<feature type="binding site" evidence="9">
    <location>
        <position position="485"/>
    </location>
    <ligand>
        <name>Mo-bis(molybdopterin guanine dinucleotide)</name>
        <dbReference type="ChEBI" id="CHEBI:60539"/>
    </ligand>
</feature>
<dbReference type="FunFam" id="3.40.228.10:FF:000003">
    <property type="entry name" value="Biotin sulfoxide reductase 2"/>
    <property type="match status" value="1"/>
</dbReference>
<feature type="domain" description="Molybdopterin oxidoreductase" evidence="10">
    <location>
        <begin position="101"/>
        <end position="568"/>
    </location>
</feature>
<evidence type="ECO:0000256" key="9">
    <source>
        <dbReference type="PIRSR" id="PIRSR606658-1"/>
    </source>
</evidence>
<dbReference type="NCBIfam" id="TIGR00509">
    <property type="entry name" value="bisC_fam"/>
    <property type="match status" value="1"/>
</dbReference>
<dbReference type="FunFam" id="2.40.40.20:FF:000009">
    <property type="entry name" value="Biotin sulfoxide reductase 2"/>
    <property type="match status" value="1"/>
</dbReference>
<feature type="binding site" evidence="9">
    <location>
        <position position="786"/>
    </location>
    <ligand>
        <name>Mo-bis(molybdopterin guanine dinucleotide)</name>
        <dbReference type="ChEBI" id="CHEBI:60539"/>
    </ligand>
</feature>
<sequence>MPNDSNDHDDHGDHGAKLTRRRLIQAGLAMGALGAVRPGLLVPGARAAPPGPAEVLTGSHWGAFYMRTERGHVTGIRPWEGDPHPSPQLPGVRDSIYSPTRIRYPMVRRAWLEHGPGSDKAGRGKGDFVRVDWDKALDLVANELTRVRKHYGPTSIFGGSYGWKSPGKLHNCQTLLARALTVNGGFVSRSGDYSTGAAQVILPYVVGSIDVYEQPTVWPVLAEHTELMVFWAANPMVTNQIGWQVPDHGAYPGMEALRRRGVQVICIDPQKTETCRFFGAEWLAPRPQTDVAMMLGIAHTLYTENLHDAKFLERYTTGFDQFVPYLTGKSDGKPKDAQWASDICEIPADTIRALARRFASKRTMLAAGWSIQRQHHGEQAHWMLVTLAAMLGQIGLPGGGYGFTYHYANGGSPTATGPVLPGISAGAKPPPGSEWLEAGGTETIPVSRIVEMLENPGGAYDHNGKRETYPDIRLAYWVGGNPFMHHQDRNRMIKAWQKLDTFIVHDYQWTATARHADIVLPCTTSYERNDIEGIGDYAMSHILPMRKVVDPLFEARNDYDIFTAICERMGTRSAFTEERDEMGWIRVFYEAARIQARGKRMEMPVFDVFWNSNKPLAFPISEEAKGYIRHKEFRDDPLLNALGTASGRIEIYSSNIAHMKYDDCPPHPTWMEPLERLGGTGTKYPLHVVSSHPAGRLHSQLCGTVLRETYAIHGREPCLMHPEDARARGIVDGDVIRVFNDRGQMLVGVRLTDQIRRGAIRVSEGGWYDPVEPGKPGTLCRYGDVNNLTSNIATSKLANGNCGHTAMAQAEKFHGTPPDVQVFRPPPGSSA</sequence>
<dbReference type="PANTHER" id="PTHR43742">
    <property type="entry name" value="TRIMETHYLAMINE-N-OXIDE REDUCTASE"/>
    <property type="match status" value="1"/>
</dbReference>
<dbReference type="Gene3D" id="3.90.55.10">
    <property type="entry name" value="Dimethylsulfoxide Reductase, domain 3"/>
    <property type="match status" value="1"/>
</dbReference>
<evidence type="ECO:0000256" key="4">
    <source>
        <dbReference type="ARBA" id="ARBA00022505"/>
    </source>
</evidence>
<dbReference type="InterPro" id="IPR041954">
    <property type="entry name" value="CT_DMSOR/BSOR/TMAOR"/>
</dbReference>
<keyword evidence="5 9" id="KW-0479">Metal-binding</keyword>
<dbReference type="Gene3D" id="3.40.50.740">
    <property type="match status" value="1"/>
</dbReference>
<comment type="cofactor">
    <cofactor evidence="9">
        <name>Mo-bis(molybdopterin guanine dinucleotide)</name>
        <dbReference type="ChEBI" id="CHEBI:60539"/>
    </cofactor>
    <text evidence="9">Binds 1 molybdenum-bis(molybdopterin guanine dinucleotide) (Mo-bis-MGD) cofactor per subunit.</text>
</comment>
<name>A0A4Q7S803_9BURK</name>
<dbReference type="AlphaFoldDB" id="A0A4Q7S803"/>
<feature type="binding site" evidence="9">
    <location>
        <position position="481"/>
    </location>
    <ligand>
        <name>Mo-bis(molybdopterin guanine dinucleotide)</name>
        <dbReference type="ChEBI" id="CHEBI:60539"/>
    </ligand>
</feature>
<evidence type="ECO:0000256" key="3">
    <source>
        <dbReference type="ARBA" id="ARBA00011885"/>
    </source>
</evidence>
<dbReference type="InterPro" id="IPR006655">
    <property type="entry name" value="Mopterin_OxRdtase_prok_CS"/>
</dbReference>
<dbReference type="InterPro" id="IPR006658">
    <property type="entry name" value="BisC"/>
</dbReference>
<feature type="domain" description="Molybdopterin dinucleotide-binding" evidence="11">
    <location>
        <begin position="686"/>
        <end position="804"/>
    </location>
</feature>
<dbReference type="OrthoDB" id="9815647at2"/>
<dbReference type="GO" id="GO:0009055">
    <property type="term" value="F:electron transfer activity"/>
    <property type="evidence" value="ECO:0007669"/>
    <property type="project" value="TreeGrafter"/>
</dbReference>
<dbReference type="InterPro" id="IPR050612">
    <property type="entry name" value="Prok_Mopterin_Oxidored"/>
</dbReference>
<dbReference type="PROSITE" id="PS51318">
    <property type="entry name" value="TAT"/>
    <property type="match status" value="1"/>
</dbReference>
<dbReference type="NCBIfam" id="NF011682">
    <property type="entry name" value="PRK15102.1"/>
    <property type="match status" value="1"/>
</dbReference>
<keyword evidence="14" id="KW-1185">Reference proteome</keyword>
<dbReference type="SUPFAM" id="SSF53706">
    <property type="entry name" value="Formate dehydrogenase/DMSO reductase, domains 1-3"/>
    <property type="match status" value="1"/>
</dbReference>
<evidence type="ECO:0000259" key="11">
    <source>
        <dbReference type="Pfam" id="PF01568"/>
    </source>
</evidence>
<comment type="caution">
    <text evidence="13">The sequence shown here is derived from an EMBL/GenBank/DDBJ whole genome shotgun (WGS) entry which is preliminary data.</text>
</comment>
<dbReference type="Pfam" id="PF18364">
    <property type="entry name" value="Molybdopterin_N"/>
    <property type="match status" value="1"/>
</dbReference>
<evidence type="ECO:0000259" key="10">
    <source>
        <dbReference type="Pfam" id="PF00384"/>
    </source>
</evidence>
<dbReference type="InterPro" id="IPR041460">
    <property type="entry name" value="Molybdopterin_N"/>
</dbReference>
<dbReference type="PANTHER" id="PTHR43742:SF10">
    <property type="entry name" value="TRIMETHYLAMINE-N-OXIDE REDUCTASE 2"/>
    <property type="match status" value="1"/>
</dbReference>
<comment type="subcellular location">
    <subcellularLocation>
        <location evidence="1">Periplasm</location>
    </subcellularLocation>
</comment>
<evidence type="ECO:0000313" key="13">
    <source>
        <dbReference type="EMBL" id="RZT42433.1"/>
    </source>
</evidence>
<keyword evidence="6" id="KW-0732">Signal</keyword>
<dbReference type="Pfam" id="PF01568">
    <property type="entry name" value="Molydop_binding"/>
    <property type="match status" value="1"/>
</dbReference>